<dbReference type="Pfam" id="PF02597">
    <property type="entry name" value="ThiS"/>
    <property type="match status" value="1"/>
</dbReference>
<dbReference type="InterPro" id="IPR012675">
    <property type="entry name" value="Beta-grasp_dom_sf"/>
</dbReference>
<evidence type="ECO:0000313" key="5">
    <source>
        <dbReference type="Proteomes" id="UP000216339"/>
    </source>
</evidence>
<keyword evidence="5" id="KW-1185">Reference proteome</keyword>
<evidence type="ECO:0000256" key="1">
    <source>
        <dbReference type="ARBA" id="ARBA00022741"/>
    </source>
</evidence>
<dbReference type="CDD" id="cd00754">
    <property type="entry name" value="Ubl_MoaD"/>
    <property type="match status" value="1"/>
</dbReference>
<dbReference type="Proteomes" id="UP000216339">
    <property type="component" value="Unassembled WGS sequence"/>
</dbReference>
<dbReference type="UniPathway" id="UPA00344"/>
<evidence type="ECO:0000313" key="4">
    <source>
        <dbReference type="EMBL" id="PAP78650.1"/>
    </source>
</evidence>
<dbReference type="InterPro" id="IPR003749">
    <property type="entry name" value="ThiS/MoaD-like"/>
</dbReference>
<name>A0A271J5M7_9BACT</name>
<dbReference type="EMBL" id="MQWD01000001">
    <property type="protein sequence ID" value="PAP78650.1"/>
    <property type="molecule type" value="Genomic_DNA"/>
</dbReference>
<dbReference type="Gene3D" id="3.10.20.30">
    <property type="match status" value="1"/>
</dbReference>
<gene>
    <name evidence="4" type="ORF">BSZ37_03970</name>
</gene>
<dbReference type="InterPro" id="IPR044672">
    <property type="entry name" value="MOCS2A"/>
</dbReference>
<proteinExistence type="inferred from homology"/>
<protein>
    <recommendedName>
        <fullName evidence="3">Molybdopterin synthase sulfur carrier subunit</fullName>
    </recommendedName>
</protein>
<dbReference type="GO" id="GO:0006777">
    <property type="term" value="P:Mo-molybdopterin cofactor biosynthetic process"/>
    <property type="evidence" value="ECO:0007669"/>
    <property type="project" value="InterPro"/>
</dbReference>
<dbReference type="InterPro" id="IPR016155">
    <property type="entry name" value="Mopterin_synth/thiamin_S_b"/>
</dbReference>
<comment type="caution">
    <text evidence="4">The sequence shown here is derived from an EMBL/GenBank/DDBJ whole genome shotgun (WGS) entry which is preliminary data.</text>
</comment>
<dbReference type="PANTHER" id="PTHR33359:SF1">
    <property type="entry name" value="MOLYBDOPTERIN SYNTHASE SULFUR CARRIER SUBUNIT"/>
    <property type="match status" value="1"/>
</dbReference>
<evidence type="ECO:0000256" key="3">
    <source>
        <dbReference type="ARBA" id="ARBA00024247"/>
    </source>
</evidence>
<keyword evidence="1" id="KW-0547">Nucleotide-binding</keyword>
<reference evidence="4 5" key="1">
    <citation type="submission" date="2016-11" db="EMBL/GenBank/DDBJ databases">
        <title>Study of marine rhodopsin-containing bacteria.</title>
        <authorList>
            <person name="Yoshizawa S."/>
            <person name="Kumagai Y."/>
            <person name="Kogure K."/>
        </authorList>
    </citation>
    <scope>NUCLEOTIDE SEQUENCE [LARGE SCALE GENOMIC DNA]</scope>
    <source>
        <strain evidence="4 5">SAORIC-28</strain>
    </source>
</reference>
<accession>A0A271J5M7</accession>
<dbReference type="AlphaFoldDB" id="A0A271J5M7"/>
<organism evidence="4 5">
    <name type="scientific">Rubrivirga marina</name>
    <dbReference type="NCBI Taxonomy" id="1196024"/>
    <lineage>
        <taxon>Bacteria</taxon>
        <taxon>Pseudomonadati</taxon>
        <taxon>Rhodothermota</taxon>
        <taxon>Rhodothermia</taxon>
        <taxon>Rhodothermales</taxon>
        <taxon>Rubricoccaceae</taxon>
        <taxon>Rubrivirga</taxon>
    </lineage>
</organism>
<dbReference type="GO" id="GO:0000166">
    <property type="term" value="F:nucleotide binding"/>
    <property type="evidence" value="ECO:0007669"/>
    <property type="project" value="UniProtKB-KW"/>
</dbReference>
<sequence length="91" mass="9607">MSSLSRPVPDLSVRVLLFDVLRRELGASELDAAVPAGATAGDLLDRLAEAHAPVARHRPVIRLAVNRRYVPAETALDDGDEVALITPVSGG</sequence>
<dbReference type="GO" id="GO:1990133">
    <property type="term" value="C:molybdopterin adenylyltransferase complex"/>
    <property type="evidence" value="ECO:0007669"/>
    <property type="project" value="TreeGrafter"/>
</dbReference>
<dbReference type="SUPFAM" id="SSF54285">
    <property type="entry name" value="MoaD/ThiS"/>
    <property type="match status" value="1"/>
</dbReference>
<evidence type="ECO:0000256" key="2">
    <source>
        <dbReference type="ARBA" id="ARBA00024200"/>
    </source>
</evidence>
<comment type="similarity">
    <text evidence="2">Belongs to the MoaD family.</text>
</comment>
<dbReference type="PANTHER" id="PTHR33359">
    <property type="entry name" value="MOLYBDOPTERIN SYNTHASE SULFUR CARRIER SUBUNIT"/>
    <property type="match status" value="1"/>
</dbReference>